<name>A0A2K0XMY8_9BACT</name>
<dbReference type="InterPro" id="IPR006162">
    <property type="entry name" value="Ppantetheine_attach_site"/>
</dbReference>
<dbReference type="FunFam" id="3.40.47.10:FF:000042">
    <property type="entry name" value="Polyketide synthase Pks13"/>
    <property type="match status" value="1"/>
</dbReference>
<comment type="caution">
    <text evidence="12">The sequence shown here is derived from an EMBL/GenBank/DDBJ whole genome shotgun (WGS) entry which is preliminary data.</text>
</comment>
<dbReference type="PROSITE" id="PS00606">
    <property type="entry name" value="KS3_1"/>
    <property type="match status" value="1"/>
</dbReference>
<organism evidence="12 13">
    <name type="scientific">Hoylesella timonensis</name>
    <dbReference type="NCBI Taxonomy" id="386414"/>
    <lineage>
        <taxon>Bacteria</taxon>
        <taxon>Pseudomonadati</taxon>
        <taxon>Bacteroidota</taxon>
        <taxon>Bacteroidia</taxon>
        <taxon>Bacteroidales</taxon>
        <taxon>Prevotellaceae</taxon>
        <taxon>Hoylesella</taxon>
    </lineage>
</organism>
<dbReference type="PROSITE" id="PS52004">
    <property type="entry name" value="KS3_2"/>
    <property type="match status" value="1"/>
</dbReference>
<dbReference type="Pfam" id="PF00668">
    <property type="entry name" value="Condensation"/>
    <property type="match status" value="1"/>
</dbReference>
<dbReference type="InterPro" id="IPR010071">
    <property type="entry name" value="AA_adenyl_dom"/>
</dbReference>
<dbReference type="InterPro" id="IPR018201">
    <property type="entry name" value="Ketoacyl_synth_AS"/>
</dbReference>
<dbReference type="EMBL" id="NBAX01000002">
    <property type="protein sequence ID" value="PNP95905.1"/>
    <property type="molecule type" value="Genomic_DNA"/>
</dbReference>
<evidence type="ECO:0000256" key="7">
    <source>
        <dbReference type="ARBA" id="ARBA00023098"/>
    </source>
</evidence>
<dbReference type="SUPFAM" id="SSF56801">
    <property type="entry name" value="Acetyl-CoA synthetase-like"/>
    <property type="match status" value="1"/>
</dbReference>
<dbReference type="SMART" id="SM00827">
    <property type="entry name" value="PKS_AT"/>
    <property type="match status" value="1"/>
</dbReference>
<dbReference type="Proteomes" id="UP000236634">
    <property type="component" value="Unassembled WGS sequence"/>
</dbReference>
<dbReference type="InterPro" id="IPR050091">
    <property type="entry name" value="PKS_NRPS_Biosynth_Enz"/>
</dbReference>
<keyword evidence="3" id="KW-0597">Phosphoprotein</keyword>
<keyword evidence="6" id="KW-0276">Fatty acid metabolism</keyword>
<keyword evidence="4" id="KW-0436">Ligase</keyword>
<dbReference type="NCBIfam" id="TIGR01733">
    <property type="entry name" value="AA-adenyl-dom"/>
    <property type="match status" value="1"/>
</dbReference>
<dbReference type="Gene3D" id="3.40.47.10">
    <property type="match status" value="1"/>
</dbReference>
<dbReference type="InterPro" id="IPR016035">
    <property type="entry name" value="Acyl_Trfase/lysoPLipase"/>
</dbReference>
<dbReference type="Pfam" id="PF00698">
    <property type="entry name" value="Acyl_transf_1"/>
    <property type="match status" value="1"/>
</dbReference>
<dbReference type="Pfam" id="PF16197">
    <property type="entry name" value="KAsynt_C_assoc"/>
    <property type="match status" value="1"/>
</dbReference>
<evidence type="ECO:0000256" key="6">
    <source>
        <dbReference type="ARBA" id="ARBA00022832"/>
    </source>
</evidence>
<comment type="similarity">
    <text evidence="9">In the C-terminal section; belongs to the NRP synthetase family.</text>
</comment>
<dbReference type="InterPro" id="IPR020841">
    <property type="entry name" value="PKS_Beta-ketoAc_synthase_dom"/>
</dbReference>
<dbReference type="Gene3D" id="3.30.70.3290">
    <property type="match status" value="1"/>
</dbReference>
<gene>
    <name evidence="12" type="ORF">BFS16_02250</name>
</gene>
<evidence type="ECO:0000259" key="11">
    <source>
        <dbReference type="PROSITE" id="PS52004"/>
    </source>
</evidence>
<dbReference type="SMART" id="SM00825">
    <property type="entry name" value="PKS_KS"/>
    <property type="match status" value="1"/>
</dbReference>
<dbReference type="InterPro" id="IPR001227">
    <property type="entry name" value="Ac_transferase_dom_sf"/>
</dbReference>
<dbReference type="GO" id="GO:0006633">
    <property type="term" value="P:fatty acid biosynthetic process"/>
    <property type="evidence" value="ECO:0007669"/>
    <property type="project" value="InterPro"/>
</dbReference>
<dbReference type="InterPro" id="IPR057737">
    <property type="entry name" value="Condensation_MtbB-like"/>
</dbReference>
<dbReference type="PROSITE" id="PS00455">
    <property type="entry name" value="AMP_BINDING"/>
    <property type="match status" value="1"/>
</dbReference>
<dbReference type="SUPFAM" id="SSF52151">
    <property type="entry name" value="FabD/lysophospholipase-like"/>
    <property type="match status" value="1"/>
</dbReference>
<keyword evidence="7" id="KW-0443">Lipid metabolism</keyword>
<dbReference type="GO" id="GO:0004315">
    <property type="term" value="F:3-oxoacyl-[acyl-carrier-protein] synthase activity"/>
    <property type="evidence" value="ECO:0007669"/>
    <property type="project" value="InterPro"/>
</dbReference>
<dbReference type="PANTHER" id="PTHR43775">
    <property type="entry name" value="FATTY ACID SYNTHASE"/>
    <property type="match status" value="1"/>
</dbReference>
<dbReference type="InterPro" id="IPR020806">
    <property type="entry name" value="PKS_PP-bd"/>
</dbReference>
<dbReference type="PROSITE" id="PS50075">
    <property type="entry name" value="CARRIER"/>
    <property type="match status" value="2"/>
</dbReference>
<dbReference type="Gene3D" id="3.40.50.12780">
    <property type="entry name" value="N-terminal domain of ligase-like"/>
    <property type="match status" value="1"/>
</dbReference>
<evidence type="ECO:0000256" key="4">
    <source>
        <dbReference type="ARBA" id="ARBA00022598"/>
    </source>
</evidence>
<dbReference type="SUPFAM" id="SSF47336">
    <property type="entry name" value="ACP-like"/>
    <property type="match status" value="2"/>
</dbReference>
<dbReference type="Pfam" id="PF00550">
    <property type="entry name" value="PP-binding"/>
    <property type="match status" value="2"/>
</dbReference>
<dbReference type="InterPro" id="IPR023213">
    <property type="entry name" value="CAT-like_dom_sf"/>
</dbReference>
<evidence type="ECO:0000313" key="12">
    <source>
        <dbReference type="EMBL" id="PNP95905.1"/>
    </source>
</evidence>
<evidence type="ECO:0000256" key="3">
    <source>
        <dbReference type="ARBA" id="ARBA00022553"/>
    </source>
</evidence>
<dbReference type="GO" id="GO:0031177">
    <property type="term" value="F:phosphopantetheine binding"/>
    <property type="evidence" value="ECO:0007669"/>
    <property type="project" value="InterPro"/>
</dbReference>
<dbReference type="Gene3D" id="3.30.559.30">
    <property type="entry name" value="Nonribosomal peptide synthetase, condensation domain"/>
    <property type="match status" value="1"/>
</dbReference>
<keyword evidence="2" id="KW-0596">Phosphopantetheine</keyword>
<feature type="domain" description="Carrier" evidence="10">
    <location>
        <begin position="900"/>
        <end position="975"/>
    </location>
</feature>
<dbReference type="InterPro" id="IPR045851">
    <property type="entry name" value="AMP-bd_C_sf"/>
</dbReference>
<dbReference type="InterPro" id="IPR025110">
    <property type="entry name" value="AMP-bd_C"/>
</dbReference>
<dbReference type="Pfam" id="PF00109">
    <property type="entry name" value="ketoacyl-synt"/>
    <property type="match status" value="1"/>
</dbReference>
<dbReference type="SUPFAM" id="SSF53901">
    <property type="entry name" value="Thiolase-like"/>
    <property type="match status" value="1"/>
</dbReference>
<evidence type="ECO:0000256" key="5">
    <source>
        <dbReference type="ARBA" id="ARBA00022679"/>
    </source>
</evidence>
<dbReference type="Pfam" id="PF00501">
    <property type="entry name" value="AMP-binding"/>
    <property type="match status" value="1"/>
</dbReference>
<proteinExistence type="inferred from homology"/>
<dbReference type="Pfam" id="PF02801">
    <property type="entry name" value="Ketoacyl-synt_C"/>
    <property type="match status" value="1"/>
</dbReference>
<dbReference type="Gene3D" id="3.30.300.30">
    <property type="match status" value="1"/>
</dbReference>
<keyword evidence="5" id="KW-0808">Transferase</keyword>
<dbReference type="InterPro" id="IPR016039">
    <property type="entry name" value="Thiolase-like"/>
</dbReference>
<dbReference type="FunFam" id="3.30.559.10:FF:000023">
    <property type="entry name" value="Non-ribosomal peptide synthetase"/>
    <property type="match status" value="1"/>
</dbReference>
<comment type="cofactor">
    <cofactor evidence="1">
        <name>pantetheine 4'-phosphate</name>
        <dbReference type="ChEBI" id="CHEBI:47942"/>
    </cofactor>
</comment>
<protein>
    <submittedName>
        <fullName evidence="12">Hybrid non-ribosomal peptide synthetase/type I polyketide synthase</fullName>
    </submittedName>
</protein>
<sequence length="2448" mass="277245">MRTDIAIVGMSCRFPDADSINAYWENLKEGKQSIKPLSEEELGLSGISETIYNQDNYVRAASYIRDIEYFDAGFFKYSPREAALLDPQQRIMLELSYEALEAAGYNGEYDTQNVGVFMGSGYNQYLLKNILKGRSIVDNSEEFFIQTSNDKDYLSSRISYKLNLHGPSINIQTACSTSLVAVHFARKSLLLKECDWALAGGVTLRLPQKQGYFYEPEMIVSDDGRCCPFDKEANGTVFGSGAGVVVLKRLEDAIKDGNNILCIIKGSAINNDGQNKVGYTAPSLSGQQAVLKSAIEDANIPVNTISAIEAHGTGTKMGDPIEFDALASVFNGVKKKCGIGSVKGNIGHLENAAGIAGLIKMILSLKNKTLVPSVNYTSPNPFIDIENSPFYINTETKYWENSDNNYPRRCGVSSFGIGGTNAHIILEEYVSECKKNRQVNKQNYYPINISADSKESLLKNKNALLEYIQNNADIELSKISYTLACCRKAYKYRCSYSCSSTKELIELLKEEKDLSSIASDAGVAFMFPGQGSQYVGMAIELYYKEGVFKEEVDQLMDLFQQYLGVNLSNVLWGHDKLQNINDTIYAQPILFIIEYALGKQLIAWNIVPNIMIGHSIGEFAAFCLAGIISVEDAVILVSKRASLMHTINKGKMYSVHSEEEFITSLLPADLSIAAINTNDLLVVSGNEEAMENFLRAADENGITYRYLHTSAAFHSCLMEPILDDFYETAKQVTFNPAKIKVASTLNGEVIHIGQSISAEYLTNQIRRPVRFKDAVASILELAHHTFVEVGPGITLKTFIKRTDHQINVVNLLPTVNSKVSSQYTLLSGLGNIWSWGIMVNWKTLFAVDERNFVSLPTYQFNKKKYWIQSAEQTEQKTETIYKSADVLSENKETSNISKVDFLSEKQRTLLKIFSSVLGVEDIRLTDNFFEMGGHSLLATRILSRINKEFSCEIHIKEFMEYPTIKALSDRIETSDIVELGLPPIKEAPDCLYDPFPLTEMQEAQWLGRIETFDTSRVAAHLYFEVENYDLCPITVSKAWQKLIERHEMLRTIIMSDGTQKVLPLPLEYKIKINDFSNISNVDAESSLQEIRTKMDSVVRPVDQWPLFEIQCSILPQNKVRIHFSLDLIICDVASLRILMKEWALLYSSMECELPTIDLKFRDYVLAEKKIRDCDVYKTSEAYWDERIKTLSGRPELPLKKGDLSEVPHYRRLSYTIETALWEKLKEICGRKKISPSMVLLAGFSEILACWSQTKCFCINTTIINRHPLHPHVNRLVGEFASFAPIEADFKHDIDFESLVSKLQQENWNNLENRYVHGTTILRKIAKERGNTVGSVLPIVFTSTIVHDASGENLFHKVFGDYNYVLSQTPQVWLDHAVFENVHGLMLSWHFIDNIFEKDVIDEMFNAYIKLILSLCEQTIDWNHHYYDLIPCSHLEVIKKYNTTNEHICTTTLHQLFFNSCINFGGKVAIISKEKHLSYDKLRELVLFYSFKIKEKNIQKDKPIVVLMEKGWEQVVAVLSILNAGYTYLPLTIETPVERVKYVINEAESKLIISKTEHCELLKNYQEVDIMYVEDSDIDISTINLSTHKSSPNDTAYIIYTSGSTGKPKGVVISHKGAVNTILDINNRFSIKSSDSILALSELSFDLSVYDIFGMLAVGGTIVMPESRMAKDPESWHKLVMEHNISIWNTVPALMEMYAEYVANISESNNICIRLALLSGDWIPLSLPTKLKDLNPKMEIISLGGATEASIWSIYFPINRVCKEWQSIPYGKPLANQTILILDELLKPCPIYATGSIYIGGMGVANGYHKDKEKTERSFLKLKGSDDIIYKTGDLGRMLPDGNVEFLGRADSQVKIGGYRIELGEIEACISNIKGVNACVVVLTKSPKMIRAFVQLDSKENVTTNEIIEKLSLVLPHYMIPQEISIVSTFPLTSNGKIDRKRLSEETASYNNSKNRMQVNNTDSIKYDIIIDIFAEMLEVDRSMIDINQNFFSMGGDSILGVKIISKLKEYGIILSPRMIFEHPTIRDLMEAYVTGNDEKIIPKDTMQLSAYQQILINKYGDEIFAQNHVVLLELKGQINPEKLDQGVSTLCPLFDTLKGKLSKSKDKWELHIIPNCSYEIDFVDKIPENTSFDDYIESITNEFVRDFSSGETPLLRICLLKHKTKNYLLIVSNKLILDLYSVDLLLKLLFNNMYYGMGISKEITEQIASLNDIASLYILQDSRFAPKPPIEKQNKPFSVRMRDVCLRKIEDIEIISLLIKSAVSHLKHTNDNLCDVRYTIPRDYESLLEYSLEGTCGNFLMTYALPLRLNDISVNYNELKKMILIKSINLDMQEAANIHISENVPSIEIVYYGNMISRDTPYYNIVNLKNDFLESHSNVTIEAFVLNDQLDLKIFIEESATSSDEIQKKFEKILLEEFEILKQKSTIDAIDFKGLKISKEDLNELISK</sequence>
<dbReference type="InterPro" id="IPR032821">
    <property type="entry name" value="PKS_assoc"/>
</dbReference>
<dbReference type="SMART" id="SM01294">
    <property type="entry name" value="PKS_PP_betabranch"/>
    <property type="match status" value="1"/>
</dbReference>
<dbReference type="InterPro" id="IPR014031">
    <property type="entry name" value="Ketoacyl_synth_C"/>
</dbReference>
<dbReference type="CDD" id="cd00833">
    <property type="entry name" value="PKS"/>
    <property type="match status" value="1"/>
</dbReference>
<dbReference type="SMART" id="SM00823">
    <property type="entry name" value="PKS_PP"/>
    <property type="match status" value="2"/>
</dbReference>
<dbReference type="SUPFAM" id="SSF52777">
    <property type="entry name" value="CoA-dependent acyltransferases"/>
    <property type="match status" value="3"/>
</dbReference>
<dbReference type="InterPro" id="IPR014043">
    <property type="entry name" value="Acyl_transferase_dom"/>
</dbReference>
<dbReference type="CDD" id="cd19535">
    <property type="entry name" value="Cyc_NRPS"/>
    <property type="match status" value="1"/>
</dbReference>
<evidence type="ECO:0000256" key="1">
    <source>
        <dbReference type="ARBA" id="ARBA00001957"/>
    </source>
</evidence>
<evidence type="ECO:0000259" key="10">
    <source>
        <dbReference type="PROSITE" id="PS50075"/>
    </source>
</evidence>
<dbReference type="InterPro" id="IPR036736">
    <property type="entry name" value="ACP-like_sf"/>
</dbReference>
<dbReference type="PANTHER" id="PTHR43775:SF51">
    <property type="entry name" value="INACTIVE PHENOLPHTHIOCEROL SYNTHESIS POLYKETIDE SYNTHASE TYPE I PKS1-RELATED"/>
    <property type="match status" value="1"/>
</dbReference>
<dbReference type="PROSITE" id="PS00012">
    <property type="entry name" value="PHOSPHOPANTETHEINE"/>
    <property type="match status" value="2"/>
</dbReference>
<dbReference type="Pfam" id="PF13193">
    <property type="entry name" value="AMP-binding_C"/>
    <property type="match status" value="1"/>
</dbReference>
<accession>A0A2K0XMY8</accession>
<feature type="domain" description="Ketosynthase family 3 (KS3)" evidence="11">
    <location>
        <begin position="2"/>
        <end position="428"/>
    </location>
</feature>
<dbReference type="Gene3D" id="3.30.559.10">
    <property type="entry name" value="Chloramphenicol acetyltransferase-like domain"/>
    <property type="match status" value="2"/>
</dbReference>
<evidence type="ECO:0000256" key="8">
    <source>
        <dbReference type="ARBA" id="ARBA00023268"/>
    </source>
</evidence>
<dbReference type="InterPro" id="IPR014030">
    <property type="entry name" value="Ketoacyl_synth_N"/>
</dbReference>
<dbReference type="Gene3D" id="1.10.1200.10">
    <property type="entry name" value="ACP-like"/>
    <property type="match status" value="2"/>
</dbReference>
<reference evidence="12 13" key="1">
    <citation type="submission" date="2017-03" db="EMBL/GenBank/DDBJ databases">
        <authorList>
            <person name="Afonso C.L."/>
            <person name="Miller P.J."/>
            <person name="Scott M.A."/>
            <person name="Spackman E."/>
            <person name="Goraichik I."/>
            <person name="Dimitrov K.M."/>
            <person name="Suarez D.L."/>
            <person name="Swayne D.E."/>
        </authorList>
    </citation>
    <scope>NUCLEOTIDE SEQUENCE [LARGE SCALE GENOMIC DNA]</scope>
    <source>
        <strain evidence="12 13">DNF00076</strain>
    </source>
</reference>
<dbReference type="InterPro" id="IPR000873">
    <property type="entry name" value="AMP-dep_synth/lig_dom"/>
</dbReference>
<dbReference type="InterPro" id="IPR016036">
    <property type="entry name" value="Malonyl_transacylase_ACP-bd"/>
</dbReference>
<dbReference type="GO" id="GO:0004312">
    <property type="term" value="F:fatty acid synthase activity"/>
    <property type="evidence" value="ECO:0007669"/>
    <property type="project" value="TreeGrafter"/>
</dbReference>
<dbReference type="InterPro" id="IPR009081">
    <property type="entry name" value="PP-bd_ACP"/>
</dbReference>
<keyword evidence="8" id="KW-0511">Multifunctional enzyme</keyword>
<dbReference type="InterPro" id="IPR020845">
    <property type="entry name" value="AMP-binding_CS"/>
</dbReference>
<feature type="domain" description="Carrier" evidence="10">
    <location>
        <begin position="1960"/>
        <end position="2036"/>
    </location>
</feature>
<evidence type="ECO:0000256" key="9">
    <source>
        <dbReference type="ARBA" id="ARBA00029443"/>
    </source>
</evidence>
<dbReference type="SUPFAM" id="SSF55048">
    <property type="entry name" value="Probable ACP-binding domain of malonyl-CoA ACP transacylase"/>
    <property type="match status" value="1"/>
</dbReference>
<dbReference type="Gene3D" id="3.40.366.10">
    <property type="entry name" value="Malonyl-Coenzyme A Acyl Carrier Protein, domain 2"/>
    <property type="match status" value="1"/>
</dbReference>
<evidence type="ECO:0000256" key="2">
    <source>
        <dbReference type="ARBA" id="ARBA00022450"/>
    </source>
</evidence>
<dbReference type="InterPro" id="IPR001242">
    <property type="entry name" value="Condensation_dom"/>
</dbReference>
<dbReference type="RefSeq" id="WP_052044472.1">
    <property type="nucleotide sequence ID" value="NZ_JADMXI010000022.1"/>
</dbReference>
<evidence type="ECO:0000313" key="13">
    <source>
        <dbReference type="Proteomes" id="UP000236634"/>
    </source>
</evidence>
<dbReference type="InterPro" id="IPR042099">
    <property type="entry name" value="ANL_N_sf"/>
</dbReference>